<dbReference type="EMBL" id="BSYR01000024">
    <property type="protein sequence ID" value="GMI91128.1"/>
    <property type="molecule type" value="Genomic_DNA"/>
</dbReference>
<reference evidence="2" key="1">
    <citation type="submission" date="2023-05" db="EMBL/GenBank/DDBJ databases">
        <title>Genome and transcriptome analyses reveal genes involved in the formation of fine ridges on petal epidermal cells in Hibiscus trionum.</title>
        <authorList>
            <person name="Koshimizu S."/>
            <person name="Masuda S."/>
            <person name="Ishii T."/>
            <person name="Shirasu K."/>
            <person name="Hoshino A."/>
            <person name="Arita M."/>
        </authorList>
    </citation>
    <scope>NUCLEOTIDE SEQUENCE</scope>
    <source>
        <strain evidence="2">Hamamatsu line</strain>
    </source>
</reference>
<dbReference type="AlphaFoldDB" id="A0A9W7M7P1"/>
<comment type="caution">
    <text evidence="2">The sequence shown here is derived from an EMBL/GenBank/DDBJ whole genome shotgun (WGS) entry which is preliminary data.</text>
</comment>
<evidence type="ECO:0000259" key="1">
    <source>
        <dbReference type="Pfam" id="PF22936"/>
    </source>
</evidence>
<proteinExistence type="predicted"/>
<name>A0A9W7M7P1_HIBTR</name>
<dbReference type="Pfam" id="PF22936">
    <property type="entry name" value="Pol_BBD"/>
    <property type="match status" value="1"/>
</dbReference>
<dbReference type="Proteomes" id="UP001165190">
    <property type="component" value="Unassembled WGS sequence"/>
</dbReference>
<keyword evidence="3" id="KW-1185">Reference proteome</keyword>
<feature type="domain" description="Retrovirus-related Pol polyprotein from transposon TNT 1-94-like beta-barrel" evidence="1">
    <location>
        <begin position="160"/>
        <end position="235"/>
    </location>
</feature>
<organism evidence="2 3">
    <name type="scientific">Hibiscus trionum</name>
    <name type="common">Flower of an hour</name>
    <dbReference type="NCBI Taxonomy" id="183268"/>
    <lineage>
        <taxon>Eukaryota</taxon>
        <taxon>Viridiplantae</taxon>
        <taxon>Streptophyta</taxon>
        <taxon>Embryophyta</taxon>
        <taxon>Tracheophyta</taxon>
        <taxon>Spermatophyta</taxon>
        <taxon>Magnoliopsida</taxon>
        <taxon>eudicotyledons</taxon>
        <taxon>Gunneridae</taxon>
        <taxon>Pentapetalae</taxon>
        <taxon>rosids</taxon>
        <taxon>malvids</taxon>
        <taxon>Malvales</taxon>
        <taxon>Malvaceae</taxon>
        <taxon>Malvoideae</taxon>
        <taxon>Hibiscus</taxon>
    </lineage>
</organism>
<evidence type="ECO:0000313" key="3">
    <source>
        <dbReference type="Proteomes" id="UP001165190"/>
    </source>
</evidence>
<evidence type="ECO:0000313" key="2">
    <source>
        <dbReference type="EMBL" id="GMI91128.1"/>
    </source>
</evidence>
<dbReference type="InterPro" id="IPR054722">
    <property type="entry name" value="PolX-like_BBD"/>
</dbReference>
<dbReference type="PANTHER" id="PTHR34222">
    <property type="entry name" value="GAG_PRE-INTEGRS DOMAIN-CONTAINING PROTEIN"/>
    <property type="match status" value="1"/>
</dbReference>
<gene>
    <name evidence="2" type="ORF">HRI_002782100</name>
</gene>
<sequence>MKSLPSVNQAYSILVQEESQRTQLSLLGTPATTVLFSASSSGSDRRRFSGICEHCKIKGHRKDRCYRLIGFPSHYKFNKKKSGSSAAVALSSPVHSDGDGNLVSGASGIPSGSPSAPVFTQDQYHQILRLLNKSPSADAAVNLADIINSNSPSSNTSLCWIVDTGATDHILSSFNHLDDPVSCDSYSRFVHLPNGKTTPVTHLGSFRLTPESTLQNVLYVPDFHHNLLSVSRLTRDLNCCLIFYPDFCLLQDLCTGGMKGIGRASHGLYFF</sequence>
<dbReference type="PANTHER" id="PTHR34222:SF97">
    <property type="entry name" value="CATALYTIC REGION, PUTATIVE-RELATED"/>
    <property type="match status" value="1"/>
</dbReference>
<accession>A0A9W7M7P1</accession>
<protein>
    <recommendedName>
        <fullName evidence="1">Retrovirus-related Pol polyprotein from transposon TNT 1-94-like beta-barrel domain-containing protein</fullName>
    </recommendedName>
</protein>
<dbReference type="OrthoDB" id="1745225at2759"/>